<evidence type="ECO:0000313" key="2">
    <source>
        <dbReference type="Proteomes" id="UP000616151"/>
    </source>
</evidence>
<organism evidence="1 2">
    <name type="scientific">Taklimakanibacter albus</name>
    <dbReference type="NCBI Taxonomy" id="2800327"/>
    <lineage>
        <taxon>Bacteria</taxon>
        <taxon>Pseudomonadati</taxon>
        <taxon>Pseudomonadota</taxon>
        <taxon>Alphaproteobacteria</taxon>
        <taxon>Hyphomicrobiales</taxon>
        <taxon>Aestuariivirgaceae</taxon>
        <taxon>Taklimakanibacter</taxon>
    </lineage>
</organism>
<sequence>MHVTMTPDEWSLFSGFVRCARRYVEFGSGASTVLAAALAGESVTTFDSSTAWLDRVAEDCRARATRLSPKLTFVDIGETENWGFPKGEATRGRWPDYHAGMWDDPAVSQGDFYLVDGRFRVACFIQVMLHAGAGALVGFHDYASRPHYHDAALIGREIVRVHDLSIFVRPADFDADAARKLLETYAYDPR</sequence>
<accession>A0ACC5RG06</accession>
<name>A0ACC5RG06_9HYPH</name>
<proteinExistence type="predicted"/>
<reference evidence="1" key="1">
    <citation type="submission" date="2021-01" db="EMBL/GenBank/DDBJ databases">
        <authorList>
            <person name="Sun Q."/>
        </authorList>
    </citation>
    <scope>NUCLEOTIDE SEQUENCE</scope>
    <source>
        <strain evidence="1">YIM B02566</strain>
    </source>
</reference>
<dbReference type="EMBL" id="JAENHL010000008">
    <property type="protein sequence ID" value="MBK1871532.1"/>
    <property type="molecule type" value="Genomic_DNA"/>
</dbReference>
<dbReference type="Proteomes" id="UP000616151">
    <property type="component" value="Unassembled WGS sequence"/>
</dbReference>
<evidence type="ECO:0000313" key="1">
    <source>
        <dbReference type="EMBL" id="MBK1871532.1"/>
    </source>
</evidence>
<keyword evidence="2" id="KW-1185">Reference proteome</keyword>
<gene>
    <name evidence="1" type="ORF">JHL16_34520</name>
</gene>
<comment type="caution">
    <text evidence="1">The sequence shown here is derived from an EMBL/GenBank/DDBJ whole genome shotgun (WGS) entry which is preliminary data.</text>
</comment>
<protein>
    <submittedName>
        <fullName evidence="1">Uncharacterized protein</fullName>
    </submittedName>
</protein>